<evidence type="ECO:0000256" key="1">
    <source>
        <dbReference type="SAM" id="Coils"/>
    </source>
</evidence>
<feature type="coiled-coil region" evidence="1">
    <location>
        <begin position="252"/>
        <end position="286"/>
    </location>
</feature>
<dbReference type="EMBL" id="HBFQ01008703">
    <property type="protein sequence ID" value="CAD8831753.1"/>
    <property type="molecule type" value="Transcribed_RNA"/>
</dbReference>
<evidence type="ECO:0000313" key="3">
    <source>
        <dbReference type="EMBL" id="CAD8831753.1"/>
    </source>
</evidence>
<dbReference type="AlphaFoldDB" id="A0A7S0ZTB6"/>
<feature type="compositionally biased region" description="Basic and acidic residues" evidence="2">
    <location>
        <begin position="167"/>
        <end position="199"/>
    </location>
</feature>
<protein>
    <submittedName>
        <fullName evidence="3">Uncharacterized protein</fullName>
    </submittedName>
</protein>
<sequence length="530" mass="57837">MGSKAKKKACSGSECSSESQRNSRMAKARKRSPDSGAVGVKKAQKKRARSPKKLAKRRHASPKDRELKKNSKRGPSRSGRSVERKSRRKEAKTRKGKKSPSVDAPKKVHRCAHNGKPNDSSDSNTESSSDSASDTSPCSLECKRSVEEVVVTPRTSHWKRAKGKSIRSSECDSTDSDRPETSKRLEDRKKSKTDNDARKRAAQVAAEAELEYESADGQDAEADQSEDFRQELKGRVADLLRMHFHAEREPRVMALEDQLSAATRVCERMRAQMAHTSAALDEANARADIASSTTQLTRGKLRTFAAAAAKMKQSSLRRLEKRDVRIKFLEAAIASRDIQIEALGAARECLLRTVARLKHARPDEDAVDEDERDAEVALEGPVSLPHRTGSPGASLLRRRTGSDVLKNGRGRGNIVFAEGDALNVPFTIASFRTARLWVVRAGSRVVCDSCARSVPTAQGFLLSDSGRSRFMQERFLCAGCLMTAGAEVSAVSKVQEVQASPVIEPPKKGEMPKELPREAAAVAAAIAAAA</sequence>
<reference evidence="3" key="1">
    <citation type="submission" date="2021-01" db="EMBL/GenBank/DDBJ databases">
        <authorList>
            <person name="Corre E."/>
            <person name="Pelletier E."/>
            <person name="Niang G."/>
            <person name="Scheremetjew M."/>
            <person name="Finn R."/>
            <person name="Kale V."/>
            <person name="Holt S."/>
            <person name="Cochrane G."/>
            <person name="Meng A."/>
            <person name="Brown T."/>
            <person name="Cohen L."/>
        </authorList>
    </citation>
    <scope>NUCLEOTIDE SEQUENCE</scope>
</reference>
<feature type="region of interest" description="Disordered" evidence="2">
    <location>
        <begin position="1"/>
        <end position="201"/>
    </location>
</feature>
<name>A0A7S0ZTB6_NOCSC</name>
<feature type="compositionally biased region" description="Low complexity" evidence="2">
    <location>
        <begin position="118"/>
        <end position="136"/>
    </location>
</feature>
<proteinExistence type="predicted"/>
<feature type="compositionally biased region" description="Low complexity" evidence="2">
    <location>
        <begin position="10"/>
        <end position="19"/>
    </location>
</feature>
<feature type="compositionally biased region" description="Basic residues" evidence="2">
    <location>
        <begin position="156"/>
        <end position="165"/>
    </location>
</feature>
<accession>A0A7S0ZTB6</accession>
<keyword evidence="1" id="KW-0175">Coiled coil</keyword>
<gene>
    <name evidence="3" type="ORF">NSCI0253_LOCUS6100</name>
</gene>
<feature type="compositionally biased region" description="Basic residues" evidence="2">
    <location>
        <begin position="85"/>
        <end position="98"/>
    </location>
</feature>
<evidence type="ECO:0000256" key="2">
    <source>
        <dbReference type="SAM" id="MobiDB-lite"/>
    </source>
</evidence>
<organism evidence="3">
    <name type="scientific">Noctiluca scintillans</name>
    <name type="common">Sea sparkle</name>
    <name type="synonym">Red tide dinoflagellate</name>
    <dbReference type="NCBI Taxonomy" id="2966"/>
    <lineage>
        <taxon>Eukaryota</taxon>
        <taxon>Sar</taxon>
        <taxon>Alveolata</taxon>
        <taxon>Dinophyceae</taxon>
        <taxon>Noctilucales</taxon>
        <taxon>Noctilucaceae</taxon>
        <taxon>Noctiluca</taxon>
    </lineage>
</organism>
<feature type="compositionally biased region" description="Basic residues" evidence="2">
    <location>
        <begin position="42"/>
        <end position="60"/>
    </location>
</feature>